<comment type="caution">
    <text evidence="3">The sequence shown here is derived from an EMBL/GenBank/DDBJ whole genome shotgun (WGS) entry which is preliminary data.</text>
</comment>
<dbReference type="Proteomes" id="UP000521872">
    <property type="component" value="Unassembled WGS sequence"/>
</dbReference>
<keyword evidence="2" id="KW-0732">Signal</keyword>
<accession>A0A8H4QN30</accession>
<organism evidence="3 4">
    <name type="scientific">Agrocybe pediades</name>
    <dbReference type="NCBI Taxonomy" id="84607"/>
    <lineage>
        <taxon>Eukaryota</taxon>
        <taxon>Fungi</taxon>
        <taxon>Dikarya</taxon>
        <taxon>Basidiomycota</taxon>
        <taxon>Agaricomycotina</taxon>
        <taxon>Agaricomycetes</taxon>
        <taxon>Agaricomycetidae</taxon>
        <taxon>Agaricales</taxon>
        <taxon>Agaricineae</taxon>
        <taxon>Strophariaceae</taxon>
        <taxon>Agrocybe</taxon>
    </lineage>
</organism>
<evidence type="ECO:0000256" key="2">
    <source>
        <dbReference type="SAM" id="SignalP"/>
    </source>
</evidence>
<dbReference type="AlphaFoldDB" id="A0A8H4QN30"/>
<feature type="chain" id="PRO_5034401206" evidence="2">
    <location>
        <begin position="20"/>
        <end position="100"/>
    </location>
</feature>
<feature type="signal peptide" evidence="2">
    <location>
        <begin position="1"/>
        <end position="19"/>
    </location>
</feature>
<protein>
    <submittedName>
        <fullName evidence="3">Uncharacterized protein</fullName>
    </submittedName>
</protein>
<reference evidence="3 4" key="1">
    <citation type="submission" date="2019-12" db="EMBL/GenBank/DDBJ databases">
        <authorList>
            <person name="Floudas D."/>
            <person name="Bentzer J."/>
            <person name="Ahren D."/>
            <person name="Johansson T."/>
            <person name="Persson P."/>
            <person name="Tunlid A."/>
        </authorList>
    </citation>
    <scope>NUCLEOTIDE SEQUENCE [LARGE SCALE GENOMIC DNA]</scope>
    <source>
        <strain evidence="3 4">CBS 102.39</strain>
    </source>
</reference>
<name>A0A8H4QN30_9AGAR</name>
<feature type="region of interest" description="Disordered" evidence="1">
    <location>
        <begin position="37"/>
        <end position="67"/>
    </location>
</feature>
<proteinExistence type="predicted"/>
<dbReference type="EMBL" id="JAACJL010000045">
    <property type="protein sequence ID" value="KAF4613899.1"/>
    <property type="molecule type" value="Genomic_DNA"/>
</dbReference>
<keyword evidence="4" id="KW-1185">Reference proteome</keyword>
<sequence length="100" mass="10440">MKFTLTSLVLLAALGSIMAAPSQPFDDDSECKKAQFPDQTELIHPTSATGKEPSPSAPQTALADTEKGEVPTAATVLAASLDTKYFVAFVDTVIGAIGQR</sequence>
<evidence type="ECO:0000256" key="1">
    <source>
        <dbReference type="SAM" id="MobiDB-lite"/>
    </source>
</evidence>
<evidence type="ECO:0000313" key="3">
    <source>
        <dbReference type="EMBL" id="KAF4613899.1"/>
    </source>
</evidence>
<gene>
    <name evidence="3" type="ORF">D9613_008160</name>
</gene>
<evidence type="ECO:0000313" key="4">
    <source>
        <dbReference type="Proteomes" id="UP000521872"/>
    </source>
</evidence>